<feature type="compositionally biased region" description="Basic and acidic residues" evidence="1">
    <location>
        <begin position="237"/>
        <end position="250"/>
    </location>
</feature>
<dbReference type="OrthoDB" id="5242233at2759"/>
<feature type="region of interest" description="Disordered" evidence="1">
    <location>
        <begin position="1"/>
        <end position="59"/>
    </location>
</feature>
<protein>
    <submittedName>
        <fullName evidence="2">Uncharacterized protein</fullName>
    </submittedName>
</protein>
<organism evidence="2 3">
    <name type="scientific">Coniochaeta ligniaria NRRL 30616</name>
    <dbReference type="NCBI Taxonomy" id="1408157"/>
    <lineage>
        <taxon>Eukaryota</taxon>
        <taxon>Fungi</taxon>
        <taxon>Dikarya</taxon>
        <taxon>Ascomycota</taxon>
        <taxon>Pezizomycotina</taxon>
        <taxon>Sordariomycetes</taxon>
        <taxon>Sordariomycetidae</taxon>
        <taxon>Coniochaetales</taxon>
        <taxon>Coniochaetaceae</taxon>
        <taxon>Coniochaeta</taxon>
    </lineage>
</organism>
<evidence type="ECO:0000313" key="3">
    <source>
        <dbReference type="Proteomes" id="UP000182658"/>
    </source>
</evidence>
<accession>A0A1J7INB9</accession>
<feature type="compositionally biased region" description="Basic and acidic residues" evidence="1">
    <location>
        <begin position="265"/>
        <end position="275"/>
    </location>
</feature>
<feature type="region of interest" description="Disordered" evidence="1">
    <location>
        <begin position="237"/>
        <end position="284"/>
    </location>
</feature>
<feature type="compositionally biased region" description="Pro residues" evidence="1">
    <location>
        <begin position="9"/>
        <end position="18"/>
    </location>
</feature>
<keyword evidence="3" id="KW-1185">Reference proteome</keyword>
<name>A0A1J7INB9_9PEZI</name>
<proteinExistence type="predicted"/>
<feature type="region of interest" description="Disordered" evidence="1">
    <location>
        <begin position="297"/>
        <end position="319"/>
    </location>
</feature>
<evidence type="ECO:0000313" key="2">
    <source>
        <dbReference type="EMBL" id="OIW28974.1"/>
    </source>
</evidence>
<dbReference type="EMBL" id="KV875098">
    <property type="protein sequence ID" value="OIW28974.1"/>
    <property type="molecule type" value="Genomic_DNA"/>
</dbReference>
<dbReference type="Proteomes" id="UP000182658">
    <property type="component" value="Unassembled WGS sequence"/>
</dbReference>
<dbReference type="InParanoid" id="A0A1J7INB9"/>
<sequence>MPSSSTNPGPEPCEPCEPYPTDAHTIHDQICAPRKPPLTKTMQCPGPSPPPPHPPPHSRRTVALLTGTGNRVLLQAACYLAVYHGEDPPPTGCPISLQDPLHPLLQALRKAEEAYHFALEWKRFELMAKAQLFRGHAYRAMGMWDLAYEAYLRAASYPMFAADKSEEGLEALTRLCAEMGAGKKPSGSVREETGGERRKAVVRGLFRCGTFGDLGARGRDDASVSLVQERRTVQQLDQAERAWEDQRVVGDGEDDEAEYRSGTGKGDDDYGHGDGAEDETGDESEIDWIAIGSREASMAGSPGLKLSPRPGFPPLRSARGRLVPRRKLWTTMKIAHGSMP</sequence>
<reference evidence="2 3" key="1">
    <citation type="submission" date="2016-10" db="EMBL/GenBank/DDBJ databases">
        <title>Draft genome sequence of Coniochaeta ligniaria NRRL30616, a lignocellulolytic fungus for bioabatement of inhibitors in plant biomass hydrolysates.</title>
        <authorList>
            <consortium name="DOE Joint Genome Institute"/>
            <person name="Jimenez D.J."/>
            <person name="Hector R.E."/>
            <person name="Riley R."/>
            <person name="Sun H."/>
            <person name="Grigoriev I.V."/>
            <person name="Van Elsas J.D."/>
            <person name="Nichols N.N."/>
        </authorList>
    </citation>
    <scope>NUCLEOTIDE SEQUENCE [LARGE SCALE GENOMIC DNA]</scope>
    <source>
        <strain evidence="2 3">NRRL 30616</strain>
    </source>
</reference>
<dbReference type="Gene3D" id="1.25.40.10">
    <property type="entry name" value="Tetratricopeptide repeat domain"/>
    <property type="match status" value="1"/>
</dbReference>
<feature type="compositionally biased region" description="Pro residues" evidence="1">
    <location>
        <begin position="46"/>
        <end position="55"/>
    </location>
</feature>
<evidence type="ECO:0000256" key="1">
    <source>
        <dbReference type="SAM" id="MobiDB-lite"/>
    </source>
</evidence>
<gene>
    <name evidence="2" type="ORF">CONLIGDRAFT_704257</name>
</gene>
<dbReference type="InterPro" id="IPR011990">
    <property type="entry name" value="TPR-like_helical_dom_sf"/>
</dbReference>
<dbReference type="AlphaFoldDB" id="A0A1J7INB9"/>